<dbReference type="InterPro" id="IPR055973">
    <property type="entry name" value="DUF7551"/>
</dbReference>
<name>A0ABD5VX82_9EURY</name>
<dbReference type="Proteomes" id="UP001596445">
    <property type="component" value="Unassembled WGS sequence"/>
</dbReference>
<evidence type="ECO:0000313" key="2">
    <source>
        <dbReference type="EMBL" id="MFC7057901.1"/>
    </source>
</evidence>
<reference evidence="2 3" key="1">
    <citation type="journal article" date="2019" name="Int. J. Syst. Evol. Microbiol.">
        <title>The Global Catalogue of Microorganisms (GCM) 10K type strain sequencing project: providing services to taxonomists for standard genome sequencing and annotation.</title>
        <authorList>
            <consortium name="The Broad Institute Genomics Platform"/>
            <consortium name="The Broad Institute Genome Sequencing Center for Infectious Disease"/>
            <person name="Wu L."/>
            <person name="Ma J."/>
        </authorList>
    </citation>
    <scope>NUCLEOTIDE SEQUENCE [LARGE SCALE GENOMIC DNA]</scope>
    <source>
        <strain evidence="2 3">JCM 30072</strain>
    </source>
</reference>
<dbReference type="EMBL" id="JBHSZI010000001">
    <property type="protein sequence ID" value="MFC7057901.1"/>
    <property type="molecule type" value="Genomic_DNA"/>
</dbReference>
<evidence type="ECO:0000313" key="3">
    <source>
        <dbReference type="Proteomes" id="UP001596445"/>
    </source>
</evidence>
<sequence>MGVSPAPAIPGQQSGRIEFCHQVAGALFETLSNEGYDEIERAVMDAYFESAETISSRDVLCLRLLEQMAAELDSQLSNTTQASVLGQAAAQLPVSSTQETTLTAAFDRMEAIELLDSYSTSPWTVDPVDGERQCQITVAEYALSPLDTAIPTLPITIDLLCRQPDTTFTVSGVTRTNSDTWQFTLTADVDGEPAGLTTAPITESS</sequence>
<dbReference type="Pfam" id="PF24420">
    <property type="entry name" value="DUF7551"/>
    <property type="match status" value="1"/>
</dbReference>
<gene>
    <name evidence="2" type="ORF">ACFQQG_06625</name>
</gene>
<organism evidence="2 3">
    <name type="scientific">Halovenus salina</name>
    <dbReference type="NCBI Taxonomy" id="1510225"/>
    <lineage>
        <taxon>Archaea</taxon>
        <taxon>Methanobacteriati</taxon>
        <taxon>Methanobacteriota</taxon>
        <taxon>Stenosarchaea group</taxon>
        <taxon>Halobacteria</taxon>
        <taxon>Halobacteriales</taxon>
        <taxon>Haloarculaceae</taxon>
        <taxon>Halovenus</taxon>
    </lineage>
</organism>
<dbReference type="AlphaFoldDB" id="A0ABD5VX82"/>
<keyword evidence="3" id="KW-1185">Reference proteome</keyword>
<dbReference type="RefSeq" id="WP_382184702.1">
    <property type="nucleotide sequence ID" value="NZ_JBHSZI010000001.1"/>
</dbReference>
<feature type="domain" description="DUF7551" evidence="1">
    <location>
        <begin position="17"/>
        <end position="201"/>
    </location>
</feature>
<proteinExistence type="predicted"/>
<comment type="caution">
    <text evidence="2">The sequence shown here is derived from an EMBL/GenBank/DDBJ whole genome shotgun (WGS) entry which is preliminary data.</text>
</comment>
<protein>
    <recommendedName>
        <fullName evidence="1">DUF7551 domain-containing protein</fullName>
    </recommendedName>
</protein>
<evidence type="ECO:0000259" key="1">
    <source>
        <dbReference type="Pfam" id="PF24420"/>
    </source>
</evidence>
<accession>A0ABD5VX82</accession>